<dbReference type="InterPro" id="IPR036291">
    <property type="entry name" value="NAD(P)-bd_dom_sf"/>
</dbReference>
<gene>
    <name evidence="1" type="ORF">DBR06_SOUSAS30510009</name>
</gene>
<reference evidence="1 2" key="1">
    <citation type="journal article" date="2018" name="Genomics">
        <title>Molecular footprints of inshore aquatic adaptation in Indo-Pacific humpback dolphin (Sousa chinensis).</title>
        <authorList>
            <person name="Ming Y."/>
            <person name="Jian J."/>
            <person name="Yu F."/>
            <person name="Yu X."/>
            <person name="Wang J."/>
            <person name="Liu W."/>
        </authorList>
    </citation>
    <scope>NUCLEOTIDE SEQUENCE [LARGE SCALE GENOMIC DNA]</scope>
    <source>
        <strain evidence="1">MY-2018</strain>
        <tissue evidence="1">Skin</tissue>
    </source>
</reference>
<name>A0A484GWS1_SOUCH</name>
<proteinExistence type="predicted"/>
<feature type="non-terminal residue" evidence="1">
    <location>
        <position position="64"/>
    </location>
</feature>
<keyword evidence="2" id="KW-1185">Reference proteome</keyword>
<evidence type="ECO:0000313" key="1">
    <source>
        <dbReference type="EMBL" id="TEA39770.1"/>
    </source>
</evidence>
<dbReference type="Proteomes" id="UP000295264">
    <property type="component" value="Unassembled WGS sequence"/>
</dbReference>
<accession>A0A484GWS1</accession>
<sequence length="64" mass="6795">MAKGGLNAFGCIGHLVIRVTFNSVKVDIVINDPSLTSNTWSTCSSIISPMASLVVQSRLRMGSL</sequence>
<dbReference type="SUPFAM" id="SSF51735">
    <property type="entry name" value="NAD(P)-binding Rossmann-fold domains"/>
    <property type="match status" value="1"/>
</dbReference>
<comment type="caution">
    <text evidence="1">The sequence shown here is derived from an EMBL/GenBank/DDBJ whole genome shotgun (WGS) entry which is preliminary data.</text>
</comment>
<evidence type="ECO:0000313" key="2">
    <source>
        <dbReference type="Proteomes" id="UP000295264"/>
    </source>
</evidence>
<dbReference type="AlphaFoldDB" id="A0A484GWS1"/>
<protein>
    <recommendedName>
        <fullName evidence="3">Glyceraldehyde 3-phosphate dehydrogenase catalytic domain-containing protein</fullName>
    </recommendedName>
</protein>
<organism evidence="1 2">
    <name type="scientific">Sousa chinensis</name>
    <name type="common">Indo-pacific humpbacked dolphin</name>
    <name type="synonym">Steno chinensis</name>
    <dbReference type="NCBI Taxonomy" id="103600"/>
    <lineage>
        <taxon>Eukaryota</taxon>
        <taxon>Metazoa</taxon>
        <taxon>Chordata</taxon>
        <taxon>Craniata</taxon>
        <taxon>Vertebrata</taxon>
        <taxon>Euteleostomi</taxon>
        <taxon>Mammalia</taxon>
        <taxon>Eutheria</taxon>
        <taxon>Laurasiatheria</taxon>
        <taxon>Artiodactyla</taxon>
        <taxon>Whippomorpha</taxon>
        <taxon>Cetacea</taxon>
        <taxon>Odontoceti</taxon>
        <taxon>Delphinidae</taxon>
        <taxon>Sousa</taxon>
    </lineage>
</organism>
<dbReference type="EMBL" id="QWLN02003620">
    <property type="protein sequence ID" value="TEA39770.1"/>
    <property type="molecule type" value="Genomic_DNA"/>
</dbReference>
<evidence type="ECO:0008006" key="3">
    <source>
        <dbReference type="Google" id="ProtNLM"/>
    </source>
</evidence>